<dbReference type="PROSITE" id="PS50203">
    <property type="entry name" value="CALPAIN_CAT"/>
    <property type="match status" value="1"/>
</dbReference>
<accession>A0AAD7HQN3</accession>
<evidence type="ECO:0000256" key="6">
    <source>
        <dbReference type="PROSITE-ProRule" id="PRU00239"/>
    </source>
</evidence>
<feature type="domain" description="Calpain catalytic" evidence="7">
    <location>
        <begin position="107"/>
        <end position="411"/>
    </location>
</feature>
<evidence type="ECO:0000313" key="8">
    <source>
        <dbReference type="EMBL" id="KAJ7725649.1"/>
    </source>
</evidence>
<dbReference type="PRINTS" id="PR00704">
    <property type="entry name" value="CALPAIN"/>
</dbReference>
<dbReference type="Pfam" id="PF04212">
    <property type="entry name" value="MIT"/>
    <property type="match status" value="1"/>
</dbReference>
<dbReference type="SMART" id="SM00230">
    <property type="entry name" value="CysPc"/>
    <property type="match status" value="1"/>
</dbReference>
<dbReference type="SUPFAM" id="SSF49758">
    <property type="entry name" value="Calpain large subunit, middle domain (domain III)"/>
    <property type="match status" value="3"/>
</dbReference>
<evidence type="ECO:0000256" key="5">
    <source>
        <dbReference type="PIRSR" id="PIRSR622684-1"/>
    </source>
</evidence>
<comment type="caution">
    <text evidence="6">Lacks conserved residue(s) required for the propagation of feature annotation.</text>
</comment>
<protein>
    <recommendedName>
        <fullName evidence="7">Calpain catalytic domain-containing protein</fullName>
    </recommendedName>
</protein>
<dbReference type="GO" id="GO:0004198">
    <property type="term" value="F:calcium-dependent cysteine-type endopeptidase activity"/>
    <property type="evidence" value="ECO:0007669"/>
    <property type="project" value="InterPro"/>
</dbReference>
<dbReference type="EMBL" id="JARJLG010000226">
    <property type="protein sequence ID" value="KAJ7725649.1"/>
    <property type="molecule type" value="Genomic_DNA"/>
</dbReference>
<evidence type="ECO:0000256" key="4">
    <source>
        <dbReference type="ARBA" id="ARBA00022807"/>
    </source>
</evidence>
<evidence type="ECO:0000256" key="1">
    <source>
        <dbReference type="ARBA" id="ARBA00010193"/>
    </source>
</evidence>
<dbReference type="SUPFAM" id="SSF116846">
    <property type="entry name" value="MIT domain"/>
    <property type="match status" value="1"/>
</dbReference>
<dbReference type="InterPro" id="IPR022683">
    <property type="entry name" value="Calpain_III"/>
</dbReference>
<keyword evidence="3" id="KW-0378">Hydrolase</keyword>
<evidence type="ECO:0000259" key="7">
    <source>
        <dbReference type="PROSITE" id="PS50203"/>
    </source>
</evidence>
<keyword evidence="9" id="KW-1185">Reference proteome</keyword>
<evidence type="ECO:0000256" key="3">
    <source>
        <dbReference type="ARBA" id="ARBA00022801"/>
    </source>
</evidence>
<keyword evidence="4" id="KW-0788">Thiol protease</keyword>
<dbReference type="PANTHER" id="PTHR46143">
    <property type="entry name" value="CALPAIN-7"/>
    <property type="match status" value="1"/>
</dbReference>
<dbReference type="SUPFAM" id="SSF54001">
    <property type="entry name" value="Cysteine proteinases"/>
    <property type="match status" value="1"/>
</dbReference>
<dbReference type="InterPro" id="IPR007330">
    <property type="entry name" value="MIT_dom"/>
</dbReference>
<comment type="caution">
    <text evidence="8">The sequence shown here is derived from an EMBL/GenBank/DDBJ whole genome shotgun (WGS) entry which is preliminary data.</text>
</comment>
<evidence type="ECO:0000256" key="2">
    <source>
        <dbReference type="ARBA" id="ARBA00022670"/>
    </source>
</evidence>
<dbReference type="GO" id="GO:0006508">
    <property type="term" value="P:proteolysis"/>
    <property type="evidence" value="ECO:0007669"/>
    <property type="project" value="UniProtKB-KW"/>
</dbReference>
<dbReference type="InterPro" id="IPR051297">
    <property type="entry name" value="PalB/RIM13"/>
</dbReference>
<feature type="non-terminal residue" evidence="8">
    <location>
        <position position="1"/>
    </location>
</feature>
<dbReference type="InterPro" id="IPR038765">
    <property type="entry name" value="Papain-like_cys_pep_sf"/>
</dbReference>
<organism evidence="8 9">
    <name type="scientific">Mycena maculata</name>
    <dbReference type="NCBI Taxonomy" id="230809"/>
    <lineage>
        <taxon>Eukaryota</taxon>
        <taxon>Fungi</taxon>
        <taxon>Dikarya</taxon>
        <taxon>Basidiomycota</taxon>
        <taxon>Agaricomycotina</taxon>
        <taxon>Agaricomycetes</taxon>
        <taxon>Agaricomycetidae</taxon>
        <taxon>Agaricales</taxon>
        <taxon>Marasmiineae</taxon>
        <taxon>Mycenaceae</taxon>
        <taxon>Mycena</taxon>
    </lineage>
</organism>
<dbReference type="InterPro" id="IPR036181">
    <property type="entry name" value="MIT_dom_sf"/>
</dbReference>
<proteinExistence type="inferred from homology"/>
<name>A0AAD7HQN3_9AGAR</name>
<comment type="similarity">
    <text evidence="1">Belongs to the peptidase C2 family. PalB/RIM13 subfamily.</text>
</comment>
<dbReference type="Gene3D" id="2.60.120.380">
    <property type="match status" value="2"/>
</dbReference>
<reference evidence="8" key="1">
    <citation type="submission" date="2023-03" db="EMBL/GenBank/DDBJ databases">
        <title>Massive genome expansion in bonnet fungi (Mycena s.s.) driven by repeated elements and novel gene families across ecological guilds.</title>
        <authorList>
            <consortium name="Lawrence Berkeley National Laboratory"/>
            <person name="Harder C.B."/>
            <person name="Miyauchi S."/>
            <person name="Viragh M."/>
            <person name="Kuo A."/>
            <person name="Thoen E."/>
            <person name="Andreopoulos B."/>
            <person name="Lu D."/>
            <person name="Skrede I."/>
            <person name="Drula E."/>
            <person name="Henrissat B."/>
            <person name="Morin E."/>
            <person name="Kohler A."/>
            <person name="Barry K."/>
            <person name="LaButti K."/>
            <person name="Morin E."/>
            <person name="Salamov A."/>
            <person name="Lipzen A."/>
            <person name="Mereny Z."/>
            <person name="Hegedus B."/>
            <person name="Baldrian P."/>
            <person name="Stursova M."/>
            <person name="Weitz H."/>
            <person name="Taylor A."/>
            <person name="Grigoriev I.V."/>
            <person name="Nagy L.G."/>
            <person name="Martin F."/>
            <person name="Kauserud H."/>
        </authorList>
    </citation>
    <scope>NUCLEOTIDE SEQUENCE</scope>
    <source>
        <strain evidence="8">CBHHK188m</strain>
    </source>
</reference>
<gene>
    <name evidence="8" type="ORF">DFH07DRAFT_758588</name>
</gene>
<dbReference type="InterPro" id="IPR022684">
    <property type="entry name" value="Calpain_cysteine_protease"/>
</dbReference>
<dbReference type="Pfam" id="PF00648">
    <property type="entry name" value="Peptidase_C2"/>
    <property type="match status" value="1"/>
</dbReference>
<dbReference type="Proteomes" id="UP001215280">
    <property type="component" value="Unassembled WGS sequence"/>
</dbReference>
<dbReference type="InterPro" id="IPR036213">
    <property type="entry name" value="Calpain_III_sf"/>
</dbReference>
<sequence length="824" mass="90285">LKSTYAKAVKSEVSKDFDSAFRLYIKAAESFLHLSRSVPHEREKTKWKASAGKALERAEKIKAFVEESKPSSGPDPQLTPVGVDYFSPQEQFYALTKGGVVNGLTYPLWDQPSNVSPDMLYEDPNGEISLSPEQLKVSPQWLRPSEPAAPPISEDSSRLRPQDILQHIITDCSVCASLSVCLEHGQRFGSEFGYLSLHAPGAAGIASPISHPGQGRYDLRVFFNGAWRRVIIDDKLPYHPVTGALVCMSSARGAIWPTLLEKGYMKLMGGYDFPGSNSSIDLHALVGWIPEHLAIKSPSFERETTWARIFSGFLAGRCMLTLGTGASTDITWRGIDLLPSHNYAVIDVKEDEDSRGFTVLDSWIRPSNELTADAGILNIPWSDVLEVFDSVYLSWDPRIWPKSLMFHGRGWETDACPLSSPDHCADSLTGSTRHLRLKFANTSRDAEEEVWILLTRHVTDTRRTSDFVSLMVQLEDNFAGSAVPGDQRKIATKGTYTNSTHVLARSRLPFQSSGSLFIFASYDGQAAEVGFSLSVYAPSTTSITWDESVPAPPFTSKIEGTLTSKNAGGNNTHPSFMVNPQYHLRIHPPKQANLSTRKANVSLTMQMGRDVAVNVAVAWTQGGRVFELSEKDLAASSGAYSYGLARLTNVTVGDYTVILSAFEPNQMGPFSLEVESSLSFDLKAIPQEGAGMYAKTIRGAWNAQNAMGGPSFKQYSQNPIFEVDVQALTELKVRLQLVRPKTTTALNLTLFPSSTTGALGRHITTSGGYDDSIAGVATPQISLGVGKYWVIPSTYNPGFQGAFQLMVYSTAARVNVAERAWSSR</sequence>
<dbReference type="PANTHER" id="PTHR46143:SF1">
    <property type="entry name" value="CALPAIN-7"/>
    <property type="match status" value="1"/>
</dbReference>
<evidence type="ECO:0000313" key="9">
    <source>
        <dbReference type="Proteomes" id="UP001215280"/>
    </source>
</evidence>
<dbReference type="InterPro" id="IPR001300">
    <property type="entry name" value="Peptidase_C2_calpain_cat"/>
</dbReference>
<dbReference type="AlphaFoldDB" id="A0AAD7HQN3"/>
<dbReference type="SMART" id="SM00720">
    <property type="entry name" value="calpain_III"/>
    <property type="match status" value="1"/>
</dbReference>
<dbReference type="Gene3D" id="1.20.58.80">
    <property type="entry name" value="Phosphotransferase system, lactose/cellobiose-type IIA subunit"/>
    <property type="match status" value="1"/>
</dbReference>
<feature type="active site" evidence="5">
    <location>
        <position position="341"/>
    </location>
</feature>
<keyword evidence="2" id="KW-0645">Protease</keyword>